<dbReference type="CDD" id="cd11071">
    <property type="entry name" value="CYP74"/>
    <property type="match status" value="1"/>
</dbReference>
<evidence type="ECO:0000256" key="6">
    <source>
        <dbReference type="ARBA" id="ARBA00022832"/>
    </source>
</evidence>
<dbReference type="GO" id="GO:0031408">
    <property type="term" value="P:oxylipin biosynthetic process"/>
    <property type="evidence" value="ECO:0007669"/>
    <property type="project" value="UniProtKB-KW"/>
</dbReference>
<dbReference type="FunFam" id="1.10.630.10:FF:000024">
    <property type="entry name" value="Allene oxide synthase, chloroplastic"/>
    <property type="match status" value="1"/>
</dbReference>
<evidence type="ECO:0000256" key="4">
    <source>
        <dbReference type="ARBA" id="ARBA00022723"/>
    </source>
</evidence>
<dbReference type="AlphaFoldDB" id="A0ABD3HV15"/>
<dbReference type="InterPro" id="IPR002403">
    <property type="entry name" value="Cyt_P450_E_grp-IV"/>
</dbReference>
<gene>
    <name evidence="12" type="ORF">R1sor_008262</name>
</gene>
<dbReference type="EMBL" id="JBJQOH010000003">
    <property type="protein sequence ID" value="KAL3694611.1"/>
    <property type="molecule type" value="Genomic_DNA"/>
</dbReference>
<evidence type="ECO:0000313" key="12">
    <source>
        <dbReference type="EMBL" id="KAL3694611.1"/>
    </source>
</evidence>
<evidence type="ECO:0000256" key="1">
    <source>
        <dbReference type="ARBA" id="ARBA00010617"/>
    </source>
</evidence>
<evidence type="ECO:0000256" key="7">
    <source>
        <dbReference type="ARBA" id="ARBA00023004"/>
    </source>
</evidence>
<organism evidence="12 13">
    <name type="scientific">Riccia sorocarpa</name>
    <dbReference type="NCBI Taxonomy" id="122646"/>
    <lineage>
        <taxon>Eukaryota</taxon>
        <taxon>Viridiplantae</taxon>
        <taxon>Streptophyta</taxon>
        <taxon>Embryophyta</taxon>
        <taxon>Marchantiophyta</taxon>
        <taxon>Marchantiopsida</taxon>
        <taxon>Marchantiidae</taxon>
        <taxon>Marchantiales</taxon>
        <taxon>Ricciaceae</taxon>
        <taxon>Riccia</taxon>
    </lineage>
</organism>
<comment type="cofactor">
    <cofactor evidence="11">
        <name>heme</name>
        <dbReference type="ChEBI" id="CHEBI:30413"/>
    </cofactor>
</comment>
<evidence type="ECO:0000256" key="10">
    <source>
        <dbReference type="ARBA" id="ARBA00023239"/>
    </source>
</evidence>
<keyword evidence="2" id="KW-0444">Lipid biosynthesis</keyword>
<keyword evidence="3 11" id="KW-0349">Heme</keyword>
<keyword evidence="9" id="KW-0275">Fatty acid biosynthesis</keyword>
<keyword evidence="6" id="KW-0276">Fatty acid metabolism</keyword>
<dbReference type="Gene3D" id="1.10.630.10">
    <property type="entry name" value="Cytochrome P450"/>
    <property type="match status" value="1"/>
</dbReference>
<keyword evidence="4 11" id="KW-0479">Metal-binding</keyword>
<comment type="caution">
    <text evidence="12">The sequence shown here is derived from an EMBL/GenBank/DDBJ whole genome shotgun (WGS) entry which is preliminary data.</text>
</comment>
<dbReference type="GO" id="GO:0006633">
    <property type="term" value="P:fatty acid biosynthetic process"/>
    <property type="evidence" value="ECO:0007669"/>
    <property type="project" value="UniProtKB-KW"/>
</dbReference>
<evidence type="ECO:0000256" key="2">
    <source>
        <dbReference type="ARBA" id="ARBA00022516"/>
    </source>
</evidence>
<sequence length="583" mass="64949">MEATSIAFPGFTNLSATIGSRLLKRSLSSSVAVGGKQQPLSRLLKPTIHVCRNLGRGLNVRSASISRDAPVTTSSGLPLKEVPGSYGLPFFGAFFDKMAFYWTEGTPHYYENRMAQHKSTVYRMNTVPGPPFFPDPRVIVLLDQKSYRTLFDVDKVDKKDAFVGTFVPDVAFTGGYRVLAYLDPLEEKHTILKSFCFEILKSSGRRVFPEFHKALSEVFVQWETGLEKNGKVKFNEALSVGTVSFNFRALLNADPTDPDTKATLGKDAASIIKSWIIPQIIPLSVIRLPIFLKLALAPFIELLFHTFPMPYSLVKTKHQKIVAFFRENAKETLDMAEKQFGLDREEALHNLLFYTCFNAWGGINFLFPAIVSRLGSTSEEFQRELSAEVRKAIEDNGGLNPAALNSMPLVQSAVYEVFRTDPPVAYQYGRAKKDLIIESHDAAFQVKKGEMLAGYMPLAHRDPKVFADPEVFNPKRFLGEKGQKLVQYVIWSNGPQTETPSAHNKQCPGKDFITTIANLLVAEIYSTYEMLKADGDTLVSVKQVSVCRVILGHALERQFFSLKSCVGTCSSERNASGSWLSSG</sequence>
<dbReference type="PRINTS" id="PR00465">
    <property type="entry name" value="EP450IV"/>
</dbReference>
<keyword evidence="5" id="KW-0925">Oxylipin biosynthesis</keyword>
<dbReference type="SUPFAM" id="SSF48264">
    <property type="entry name" value="Cytochrome P450"/>
    <property type="match status" value="1"/>
</dbReference>
<evidence type="ECO:0000313" key="13">
    <source>
        <dbReference type="Proteomes" id="UP001633002"/>
    </source>
</evidence>
<keyword evidence="13" id="KW-1185">Reference proteome</keyword>
<keyword evidence="8" id="KW-0443">Lipid metabolism</keyword>
<dbReference type="InterPro" id="IPR036396">
    <property type="entry name" value="Cyt_P450_sf"/>
</dbReference>
<keyword evidence="10" id="KW-0456">Lyase</keyword>
<reference evidence="12 13" key="1">
    <citation type="submission" date="2024-09" db="EMBL/GenBank/DDBJ databases">
        <title>Chromosome-scale assembly of Riccia sorocarpa.</title>
        <authorList>
            <person name="Paukszto L."/>
        </authorList>
    </citation>
    <scope>NUCLEOTIDE SEQUENCE [LARGE SCALE GENOMIC DNA]</scope>
    <source>
        <strain evidence="12">LP-2024</strain>
        <tissue evidence="12">Aerial parts of the thallus</tissue>
    </source>
</reference>
<evidence type="ECO:0000256" key="5">
    <source>
        <dbReference type="ARBA" id="ARBA00022767"/>
    </source>
</evidence>
<keyword evidence="7 11" id="KW-0408">Iron</keyword>
<protein>
    <recommendedName>
        <fullName evidence="14">Allene oxide synthase</fullName>
    </recommendedName>
</protein>
<comment type="similarity">
    <text evidence="1">Belongs to the cytochrome P450 family.</text>
</comment>
<dbReference type="GO" id="GO:0016829">
    <property type="term" value="F:lyase activity"/>
    <property type="evidence" value="ECO:0007669"/>
    <property type="project" value="UniProtKB-KW"/>
</dbReference>
<feature type="binding site" description="axial binding residue" evidence="11">
    <location>
        <position position="507"/>
    </location>
    <ligand>
        <name>heme</name>
        <dbReference type="ChEBI" id="CHEBI:30413"/>
    </ligand>
    <ligandPart>
        <name>Fe</name>
        <dbReference type="ChEBI" id="CHEBI:18248"/>
    </ligandPart>
</feature>
<proteinExistence type="inferred from homology"/>
<accession>A0ABD3HV15</accession>
<evidence type="ECO:0000256" key="9">
    <source>
        <dbReference type="ARBA" id="ARBA00023160"/>
    </source>
</evidence>
<dbReference type="PANTHER" id="PTHR24286">
    <property type="entry name" value="CYTOCHROME P450 26"/>
    <property type="match status" value="1"/>
</dbReference>
<evidence type="ECO:0000256" key="11">
    <source>
        <dbReference type="PIRSR" id="PIRSR602403-1"/>
    </source>
</evidence>
<evidence type="ECO:0000256" key="3">
    <source>
        <dbReference type="ARBA" id="ARBA00022617"/>
    </source>
</evidence>
<name>A0ABD3HV15_9MARC</name>
<dbReference type="Pfam" id="PF00067">
    <property type="entry name" value="p450"/>
    <property type="match status" value="1"/>
</dbReference>
<dbReference type="PANTHER" id="PTHR24286:SF255">
    <property type="entry name" value="ALLENE OXIDE SYNTHASE, CHLOROPLASTIC"/>
    <property type="match status" value="1"/>
</dbReference>
<evidence type="ECO:0000256" key="8">
    <source>
        <dbReference type="ARBA" id="ARBA00023098"/>
    </source>
</evidence>
<evidence type="ECO:0008006" key="14">
    <source>
        <dbReference type="Google" id="ProtNLM"/>
    </source>
</evidence>
<dbReference type="GO" id="GO:0046872">
    <property type="term" value="F:metal ion binding"/>
    <property type="evidence" value="ECO:0007669"/>
    <property type="project" value="UniProtKB-KW"/>
</dbReference>
<dbReference type="InterPro" id="IPR001128">
    <property type="entry name" value="Cyt_P450"/>
</dbReference>
<dbReference type="Proteomes" id="UP001633002">
    <property type="component" value="Unassembled WGS sequence"/>
</dbReference>